<protein>
    <submittedName>
        <fullName evidence="1">Uncharacterized protein</fullName>
    </submittedName>
</protein>
<dbReference type="Proteomes" id="UP001603857">
    <property type="component" value="Unassembled WGS sequence"/>
</dbReference>
<dbReference type="EMBL" id="JBGMDY010000003">
    <property type="protein sequence ID" value="KAL2340012.1"/>
    <property type="molecule type" value="Genomic_DNA"/>
</dbReference>
<comment type="caution">
    <text evidence="1">The sequence shown here is derived from an EMBL/GenBank/DDBJ whole genome shotgun (WGS) entry which is preliminary data.</text>
</comment>
<proteinExistence type="predicted"/>
<evidence type="ECO:0000313" key="2">
    <source>
        <dbReference type="Proteomes" id="UP001603857"/>
    </source>
</evidence>
<sequence length="52" mass="6510">MKNEEEEKRIEENNEEHEMKKIRYFSLVMKNEFHKLVLKHVFINVYPEESNE</sequence>
<name>A0ABD1MW21_9FABA</name>
<organism evidence="1 2">
    <name type="scientific">Flemingia macrophylla</name>
    <dbReference type="NCBI Taxonomy" id="520843"/>
    <lineage>
        <taxon>Eukaryota</taxon>
        <taxon>Viridiplantae</taxon>
        <taxon>Streptophyta</taxon>
        <taxon>Embryophyta</taxon>
        <taxon>Tracheophyta</taxon>
        <taxon>Spermatophyta</taxon>
        <taxon>Magnoliopsida</taxon>
        <taxon>eudicotyledons</taxon>
        <taxon>Gunneridae</taxon>
        <taxon>Pentapetalae</taxon>
        <taxon>rosids</taxon>
        <taxon>fabids</taxon>
        <taxon>Fabales</taxon>
        <taxon>Fabaceae</taxon>
        <taxon>Papilionoideae</taxon>
        <taxon>50 kb inversion clade</taxon>
        <taxon>NPAAA clade</taxon>
        <taxon>indigoferoid/millettioid clade</taxon>
        <taxon>Phaseoleae</taxon>
        <taxon>Flemingia</taxon>
    </lineage>
</organism>
<dbReference type="AlphaFoldDB" id="A0ABD1MW21"/>
<accession>A0ABD1MW21</accession>
<reference evidence="1 2" key="1">
    <citation type="submission" date="2024-08" db="EMBL/GenBank/DDBJ databases">
        <title>Insights into the chromosomal genome structure of Flemingia macrophylla.</title>
        <authorList>
            <person name="Ding Y."/>
            <person name="Zhao Y."/>
            <person name="Bi W."/>
            <person name="Wu M."/>
            <person name="Zhao G."/>
            <person name="Gong Y."/>
            <person name="Li W."/>
            <person name="Zhang P."/>
        </authorList>
    </citation>
    <scope>NUCLEOTIDE SEQUENCE [LARGE SCALE GENOMIC DNA]</scope>
    <source>
        <strain evidence="1">DYQJB</strain>
        <tissue evidence="1">Leaf</tissue>
    </source>
</reference>
<gene>
    <name evidence="1" type="ORF">Fmac_007952</name>
</gene>
<keyword evidence="2" id="KW-1185">Reference proteome</keyword>
<evidence type="ECO:0000313" key="1">
    <source>
        <dbReference type="EMBL" id="KAL2340012.1"/>
    </source>
</evidence>